<keyword evidence="4" id="KW-1185">Reference proteome</keyword>
<evidence type="ECO:0000256" key="1">
    <source>
        <dbReference type="SAM" id="MobiDB-lite"/>
    </source>
</evidence>
<reference evidence="2" key="2">
    <citation type="submission" date="2019-06" db="EMBL/GenBank/DDBJ databases">
        <title>Genomics analysis of Aphanomyces spp. identifies a new class of oomycete effector associated with host adaptation.</title>
        <authorList>
            <person name="Gaulin E."/>
        </authorList>
    </citation>
    <scope>NUCLEOTIDE SEQUENCE</scope>
    <source>
        <strain evidence="2">CBS 578.67</strain>
    </source>
</reference>
<sequence>MTAKSSARDPNEPPMGSGHGAPAEGGEEQQSPITHVWTRYPNTETAKLKWVGTHYLWDSALGARTIPFGNQQEQVATSLGIGGGGAVTDQTTKNLLNNFYTNASDFQLAKLLQLRMTCPYNILKSSGTTSGLNSFLGASVPNWITKFDTVYQYYHVMECDWKITINFGVPLASAGTPATNFQEMGIYVFWRYMCQDDPPTQYHYNTAVLATQGTATENITVANNTFNLTSDDYLEMGGWHHQRIGFSTTHASSCHISGKYKFGQSKMDIKTITPSDAHNADTTAEGWAQTGSTVAFPENLSVIIVADQAVCGQKDGSNTKIPASVHYETNHLIQFKDLRSNYKFPTPACCSGNTTQATQEIYFKKGAAY</sequence>
<evidence type="ECO:0000313" key="4">
    <source>
        <dbReference type="Proteomes" id="UP000332933"/>
    </source>
</evidence>
<evidence type="ECO:0000313" key="3">
    <source>
        <dbReference type="EMBL" id="VFT80902.1"/>
    </source>
</evidence>
<reference evidence="3 4" key="1">
    <citation type="submission" date="2019-03" db="EMBL/GenBank/DDBJ databases">
        <authorList>
            <person name="Gaulin E."/>
            <person name="Dumas B."/>
        </authorList>
    </citation>
    <scope>NUCLEOTIDE SEQUENCE [LARGE SCALE GENOMIC DNA]</scope>
    <source>
        <strain evidence="3">CBS 568.67</strain>
    </source>
</reference>
<dbReference type="EMBL" id="VJMH01000730">
    <property type="protein sequence ID" value="KAF0714686.1"/>
    <property type="molecule type" value="Genomic_DNA"/>
</dbReference>
<dbReference type="AlphaFoldDB" id="A0A485KG02"/>
<feature type="compositionally biased region" description="Basic and acidic residues" evidence="1">
    <location>
        <begin position="1"/>
        <end position="11"/>
    </location>
</feature>
<accession>A0A485KG02</accession>
<proteinExistence type="predicted"/>
<dbReference type="Proteomes" id="UP000332933">
    <property type="component" value="Unassembled WGS sequence"/>
</dbReference>
<evidence type="ECO:0000313" key="2">
    <source>
        <dbReference type="EMBL" id="KAF0714686.1"/>
    </source>
</evidence>
<feature type="region of interest" description="Disordered" evidence="1">
    <location>
        <begin position="1"/>
        <end position="31"/>
    </location>
</feature>
<organism evidence="3 4">
    <name type="scientific">Aphanomyces stellatus</name>
    <dbReference type="NCBI Taxonomy" id="120398"/>
    <lineage>
        <taxon>Eukaryota</taxon>
        <taxon>Sar</taxon>
        <taxon>Stramenopiles</taxon>
        <taxon>Oomycota</taxon>
        <taxon>Saprolegniomycetes</taxon>
        <taxon>Saprolegniales</taxon>
        <taxon>Verrucalvaceae</taxon>
        <taxon>Aphanomyces</taxon>
    </lineage>
</organism>
<gene>
    <name evidence="3" type="primary">Aste57867_3750</name>
    <name evidence="2" type="ORF">As57867_003739</name>
    <name evidence="3" type="ORF">ASTE57867_3750</name>
</gene>
<name>A0A485KG02_9STRA</name>
<dbReference type="EMBL" id="CAADRA010000730">
    <property type="protein sequence ID" value="VFT80902.1"/>
    <property type="molecule type" value="Genomic_DNA"/>
</dbReference>
<protein>
    <submittedName>
        <fullName evidence="3">Aste57867_3750 protein</fullName>
    </submittedName>
</protein>